<comment type="catalytic activity">
    <reaction evidence="3">
        <text>L-lysyl-[alpha-tubulin] + acetyl-CoA = N(6)-acetyl-L-lysyl-[alpha-tubulin] + CoA + H(+)</text>
        <dbReference type="Rhea" id="RHEA:15277"/>
        <dbReference type="Rhea" id="RHEA-COMP:11278"/>
        <dbReference type="Rhea" id="RHEA-COMP:11279"/>
        <dbReference type="ChEBI" id="CHEBI:15378"/>
        <dbReference type="ChEBI" id="CHEBI:29969"/>
        <dbReference type="ChEBI" id="CHEBI:57287"/>
        <dbReference type="ChEBI" id="CHEBI:57288"/>
        <dbReference type="ChEBI" id="CHEBI:61930"/>
        <dbReference type="EC" id="2.3.1.108"/>
    </reaction>
</comment>
<dbReference type="GO" id="GO:0048666">
    <property type="term" value="P:neuron development"/>
    <property type="evidence" value="ECO:0007669"/>
    <property type="project" value="UniProtKB-UniRule"/>
</dbReference>
<protein>
    <recommendedName>
        <fullName evidence="3">Alpha-tubulin N-acetyltransferase</fullName>
        <shortName evidence="3">Alpha-TAT</shortName>
        <shortName evidence="3">TAT</shortName>
        <ecNumber evidence="3">2.3.1.108</ecNumber>
    </recommendedName>
    <alternativeName>
        <fullName evidence="3">Acetyltransferase mec-17 homolog</fullName>
    </alternativeName>
</protein>
<comment type="caution">
    <text evidence="3">Lacks conserved residue(s) required for the propagation of feature annotation.</text>
</comment>
<dbReference type="OrthoDB" id="447510at2759"/>
<dbReference type="InterPro" id="IPR007965">
    <property type="entry name" value="GNAT_ATAT"/>
</dbReference>
<evidence type="ECO:0000313" key="7">
    <source>
        <dbReference type="Proteomes" id="UP000274756"/>
    </source>
</evidence>
<evidence type="ECO:0000256" key="3">
    <source>
        <dbReference type="HAMAP-Rule" id="MF_03130"/>
    </source>
</evidence>
<dbReference type="WBParaSite" id="DME_0000957301-mRNA-1">
    <property type="protein sequence ID" value="DME_0000957301-mRNA-1"/>
    <property type="gene ID" value="DME_0000957301"/>
</dbReference>
<gene>
    <name evidence="5" type="ORF">DME_LOCUS3240</name>
</gene>
<sequence length="257" mass="30089">MNVTEDLSQFFTDEPIQRLDSSVLRRLNPRKYWTVKKIIDQMGSLSAKAQGLRKSLTTYEKIIDSDERQILYILWKKDVEYSGRNIIIGLLKIGYKNLYLTDEKNQTYQTTPLCILDFYIHDSLQRRGYGHTLFDYMLQCEKSSASEVAIDKPSDSLIQFMGKHYDLKDPIWQTINFVVYASFFEHIEPCNQDLHKKQQQNLSSKVQYVERNYPSRGRDNVGDIMRSATELPTRIYSAPDTPLGRKVARDLGHQMIW</sequence>
<accession>A0A0N4UNS2</accession>
<evidence type="ECO:0000259" key="4">
    <source>
        <dbReference type="PROSITE" id="PS51730"/>
    </source>
</evidence>
<dbReference type="Gene3D" id="3.40.630.30">
    <property type="match status" value="1"/>
</dbReference>
<dbReference type="EMBL" id="UYYG01000116">
    <property type="protein sequence ID" value="VDN53267.1"/>
    <property type="molecule type" value="Genomic_DNA"/>
</dbReference>
<reference evidence="8" key="1">
    <citation type="submission" date="2016-04" db="UniProtKB">
        <authorList>
            <consortium name="WormBaseParasite"/>
        </authorList>
    </citation>
    <scope>IDENTIFICATION</scope>
</reference>
<dbReference type="GO" id="GO:0070507">
    <property type="term" value="P:regulation of microtubule cytoskeleton organization"/>
    <property type="evidence" value="ECO:0007669"/>
    <property type="project" value="UniProtKB-UniRule"/>
</dbReference>
<evidence type="ECO:0000256" key="1">
    <source>
        <dbReference type="ARBA" id="ARBA00022679"/>
    </source>
</evidence>
<dbReference type="AlphaFoldDB" id="A0A0N4UNS2"/>
<keyword evidence="1 3" id="KW-0808">Transferase</keyword>
<dbReference type="EC" id="2.3.1.108" evidence="3"/>
<dbReference type="PANTHER" id="PTHR12327:SF1">
    <property type="entry name" value="ALPHA-TUBULIN N-ACETYLTRANSFERASE 2"/>
    <property type="match status" value="1"/>
</dbReference>
<feature type="site" description="Crucial for catalytic activity" evidence="3">
    <location>
        <position position="50"/>
    </location>
</feature>
<reference evidence="5 7" key="2">
    <citation type="submission" date="2018-11" db="EMBL/GenBank/DDBJ databases">
        <authorList>
            <consortium name="Pathogen Informatics"/>
        </authorList>
    </citation>
    <scope>NUCLEOTIDE SEQUENCE [LARGE SCALE GENOMIC DNA]</scope>
</reference>
<evidence type="ECO:0000313" key="6">
    <source>
        <dbReference type="Proteomes" id="UP000038040"/>
    </source>
</evidence>
<dbReference type="PANTHER" id="PTHR12327">
    <property type="entry name" value="ALPHA-TUBULIN N-ACETYLTRANSFERASE 1"/>
    <property type="match status" value="1"/>
</dbReference>
<dbReference type="Proteomes" id="UP000274756">
    <property type="component" value="Unassembled WGS sequence"/>
</dbReference>
<name>A0A0N4UNS2_DRAME</name>
<keyword evidence="7" id="KW-1185">Reference proteome</keyword>
<evidence type="ECO:0000256" key="2">
    <source>
        <dbReference type="ARBA" id="ARBA00023315"/>
    </source>
</evidence>
<dbReference type="Pfam" id="PF05301">
    <property type="entry name" value="Acetyltransf_16"/>
    <property type="match status" value="1"/>
</dbReference>
<comment type="function">
    <text evidence="3">Specifically acetylates 'Lys-40' in alpha-tubulin on the lumenal side of microtubules. Promotes microtubule destabilization and accelerates microtubule dynamics; this activity may be independent of acetylation activity. Acetylates alpha-tubulin with a slow enzymatic rate, due to a catalytic site that is not optimized for acetyl transfer. Enters the microtubule through each end and diffuses quickly throughout the lumen of microtubules. Acetylates only long/old microtubules because of its slow acetylation rate since it does not have time to act on dynamically unstable microtubules before the enzyme is released.</text>
</comment>
<dbReference type="GO" id="GO:0005874">
    <property type="term" value="C:microtubule"/>
    <property type="evidence" value="ECO:0007669"/>
    <property type="project" value="InterPro"/>
</dbReference>
<dbReference type="HAMAP" id="MF_03130">
    <property type="entry name" value="mec17"/>
    <property type="match status" value="1"/>
</dbReference>
<proteinExistence type="inferred from homology"/>
<evidence type="ECO:0000313" key="5">
    <source>
        <dbReference type="EMBL" id="VDN53267.1"/>
    </source>
</evidence>
<dbReference type="Proteomes" id="UP000038040">
    <property type="component" value="Unplaced"/>
</dbReference>
<organism evidence="6 8">
    <name type="scientific">Dracunculus medinensis</name>
    <name type="common">Guinea worm</name>
    <dbReference type="NCBI Taxonomy" id="318479"/>
    <lineage>
        <taxon>Eukaryota</taxon>
        <taxon>Metazoa</taxon>
        <taxon>Ecdysozoa</taxon>
        <taxon>Nematoda</taxon>
        <taxon>Chromadorea</taxon>
        <taxon>Rhabditida</taxon>
        <taxon>Spirurina</taxon>
        <taxon>Dracunculoidea</taxon>
        <taxon>Dracunculidae</taxon>
        <taxon>Dracunculus</taxon>
    </lineage>
</organism>
<dbReference type="GO" id="GO:0019799">
    <property type="term" value="F:tubulin N-acetyltransferase activity"/>
    <property type="evidence" value="ECO:0007669"/>
    <property type="project" value="UniProtKB-UniRule"/>
</dbReference>
<comment type="similarity">
    <text evidence="3">Belongs to the acetyltransferase ATAT1 family.</text>
</comment>
<feature type="binding site" evidence="3">
    <location>
        <begin position="118"/>
        <end position="131"/>
    </location>
    <ligand>
        <name>acetyl-CoA</name>
        <dbReference type="ChEBI" id="CHEBI:57288"/>
    </ligand>
</feature>
<dbReference type="InterPro" id="IPR038746">
    <property type="entry name" value="Atat"/>
</dbReference>
<keyword evidence="2 3" id="KW-0012">Acyltransferase</keyword>
<evidence type="ECO:0000313" key="8">
    <source>
        <dbReference type="WBParaSite" id="DME_0000957301-mRNA-1"/>
    </source>
</evidence>
<dbReference type="PROSITE" id="PS51730">
    <property type="entry name" value="GNAT_ATAT"/>
    <property type="match status" value="1"/>
</dbReference>
<feature type="domain" description="N-acetyltransferase" evidence="4">
    <location>
        <begin position="1"/>
        <end position="184"/>
    </location>
</feature>